<dbReference type="InterPro" id="IPR037055">
    <property type="entry name" value="MHC_I-like_Ag-recog_sf"/>
</dbReference>
<dbReference type="SUPFAM" id="SSF54452">
    <property type="entry name" value="MHC antigen-recognition domain"/>
    <property type="match status" value="1"/>
</dbReference>
<dbReference type="Pfam" id="PF07654">
    <property type="entry name" value="C1-set"/>
    <property type="match status" value="1"/>
</dbReference>
<dbReference type="GO" id="GO:0001916">
    <property type="term" value="P:positive regulation of T cell mediated cytotoxicity"/>
    <property type="evidence" value="ECO:0007669"/>
    <property type="project" value="TreeGrafter"/>
</dbReference>
<dbReference type="InterPro" id="IPR011162">
    <property type="entry name" value="MHC_I/II-like_Ag-recog"/>
</dbReference>
<dbReference type="Ensembl" id="ENSCCNT00000003956.1">
    <property type="protein sequence ID" value="ENSCCNP00000002989.1"/>
    <property type="gene ID" value="ENSCCNG00000003211.1"/>
</dbReference>
<dbReference type="GO" id="GO:0005102">
    <property type="term" value="F:signaling receptor binding"/>
    <property type="evidence" value="ECO:0007669"/>
    <property type="project" value="TreeGrafter"/>
</dbReference>
<dbReference type="Gene3D" id="2.60.40.10">
    <property type="entry name" value="Immunoglobulins"/>
    <property type="match status" value="1"/>
</dbReference>
<dbReference type="GO" id="GO:0009897">
    <property type="term" value="C:external side of plasma membrane"/>
    <property type="evidence" value="ECO:0007669"/>
    <property type="project" value="TreeGrafter"/>
</dbReference>
<evidence type="ECO:0000256" key="6">
    <source>
        <dbReference type="RuleBase" id="RU004439"/>
    </source>
</evidence>
<name>A0A8C0W1K7_CASCN</name>
<dbReference type="FunFam" id="3.30.500.10:FF:000001">
    <property type="entry name" value="H-2 class I histocompatibility antigen, alpha chain"/>
    <property type="match status" value="1"/>
</dbReference>
<evidence type="ECO:0000313" key="8">
    <source>
        <dbReference type="Ensembl" id="ENSCCNP00000002989.1"/>
    </source>
</evidence>
<organism evidence="8">
    <name type="scientific">Castor canadensis</name>
    <name type="common">American beaver</name>
    <dbReference type="NCBI Taxonomy" id="51338"/>
    <lineage>
        <taxon>Eukaryota</taxon>
        <taxon>Metazoa</taxon>
        <taxon>Chordata</taxon>
        <taxon>Craniata</taxon>
        <taxon>Vertebrata</taxon>
        <taxon>Euteleostomi</taxon>
        <taxon>Mammalia</taxon>
        <taxon>Eutheria</taxon>
        <taxon>Euarchontoglires</taxon>
        <taxon>Glires</taxon>
        <taxon>Rodentia</taxon>
        <taxon>Castorimorpha</taxon>
        <taxon>Castoridae</taxon>
        <taxon>Castor</taxon>
    </lineage>
</organism>
<dbReference type="InterPro" id="IPR036179">
    <property type="entry name" value="Ig-like_dom_sf"/>
</dbReference>
<evidence type="ECO:0000256" key="4">
    <source>
        <dbReference type="ARBA" id="ARBA00023136"/>
    </source>
</evidence>
<comment type="similarity">
    <text evidence="6">Belongs to the MHC class I family.</text>
</comment>
<keyword evidence="4" id="KW-0472">Membrane</keyword>
<dbReference type="InterPro" id="IPR050208">
    <property type="entry name" value="MHC_class-I_related"/>
</dbReference>
<evidence type="ECO:0000259" key="7">
    <source>
        <dbReference type="SMART" id="SM00407"/>
    </source>
</evidence>
<dbReference type="PRINTS" id="PR01638">
    <property type="entry name" value="MHCCLASSI"/>
</dbReference>
<dbReference type="InterPro" id="IPR013783">
    <property type="entry name" value="Ig-like_fold"/>
</dbReference>
<dbReference type="InterPro" id="IPR003597">
    <property type="entry name" value="Ig_C1-set"/>
</dbReference>
<keyword evidence="5" id="KW-0325">Glycoprotein</keyword>
<protein>
    <recommendedName>
        <fullName evidence="7">Immunoglobulin C1-set domain-containing protein</fullName>
    </recommendedName>
</protein>
<keyword evidence="3" id="KW-0391">Immunity</keyword>
<dbReference type="InterPro" id="IPR001039">
    <property type="entry name" value="MHC_I_a_a1/a2"/>
</dbReference>
<evidence type="ECO:0000256" key="3">
    <source>
        <dbReference type="ARBA" id="ARBA00022859"/>
    </source>
</evidence>
<dbReference type="PANTHER" id="PTHR16675">
    <property type="entry name" value="MHC CLASS I-RELATED"/>
    <property type="match status" value="1"/>
</dbReference>
<dbReference type="GO" id="GO:0002486">
    <property type="term" value="P:antigen processing and presentation of endogenous peptide antigen via MHC class I via ER pathway, TAP-independent"/>
    <property type="evidence" value="ECO:0007669"/>
    <property type="project" value="TreeGrafter"/>
</dbReference>
<evidence type="ECO:0000256" key="2">
    <source>
        <dbReference type="ARBA" id="ARBA00022451"/>
    </source>
</evidence>
<dbReference type="Pfam" id="PF00129">
    <property type="entry name" value="MHC_I"/>
    <property type="match status" value="1"/>
</dbReference>
<dbReference type="GO" id="GO:0006955">
    <property type="term" value="P:immune response"/>
    <property type="evidence" value="ECO:0007669"/>
    <property type="project" value="TreeGrafter"/>
</dbReference>
<dbReference type="AlphaFoldDB" id="A0A8C0W1K7"/>
<reference evidence="8" key="1">
    <citation type="submission" date="2023-09" db="UniProtKB">
        <authorList>
            <consortium name="Ensembl"/>
        </authorList>
    </citation>
    <scope>IDENTIFICATION</scope>
</reference>
<dbReference type="SMART" id="SM00407">
    <property type="entry name" value="IGc1"/>
    <property type="match status" value="1"/>
</dbReference>
<proteinExistence type="inferred from homology"/>
<accession>A0A8C0W1K7</accession>
<evidence type="ECO:0000256" key="5">
    <source>
        <dbReference type="ARBA" id="ARBA00023180"/>
    </source>
</evidence>
<dbReference type="Gene3D" id="3.30.500.10">
    <property type="entry name" value="MHC class I-like antigen recognition-like"/>
    <property type="match status" value="1"/>
</dbReference>
<dbReference type="PANTHER" id="PTHR16675:SF251">
    <property type="entry name" value="HLA CLASS I HISTOCOMPATIBILITY ANTIGEN, C ALPHA CHAIN"/>
    <property type="match status" value="1"/>
</dbReference>
<dbReference type="CDD" id="cd07698">
    <property type="entry name" value="IgC1_MHC_I_alpha3"/>
    <property type="match status" value="1"/>
</dbReference>
<dbReference type="InterPro" id="IPR011161">
    <property type="entry name" value="MHC_I-like_Ag-recog"/>
</dbReference>
<dbReference type="GO" id="GO:0005615">
    <property type="term" value="C:extracellular space"/>
    <property type="evidence" value="ECO:0007669"/>
    <property type="project" value="TreeGrafter"/>
</dbReference>
<dbReference type="GO" id="GO:0098553">
    <property type="term" value="C:lumenal side of endoplasmic reticulum membrane"/>
    <property type="evidence" value="ECO:0007669"/>
    <property type="project" value="UniProtKB-ARBA"/>
</dbReference>
<sequence>MGGAYRAGLTGWAGLGSHTLQRMFGCEVGADRRFLRGYWQHAYDGRDYISLNEDLRSWTAADTAAHITKRRWEAAGEAQQERAYLEGTCVEWLLRHRENGKETLQRTDPPKTHITHHPISDQKVTLRCWTLGFYPAEIILTWQRDEEDMELVETRPAGDGTFQKWAAVVHEGLREPLTLRWGKEGTWAQSLLSGKIVAAVVSVVMWTNCSGKEGISLIFLVKWIGVCKFPAWLRHHLYTGVYLAGAVY</sequence>
<dbReference type="SUPFAM" id="SSF48726">
    <property type="entry name" value="Immunoglobulin"/>
    <property type="match status" value="1"/>
</dbReference>
<dbReference type="GO" id="GO:0042612">
    <property type="term" value="C:MHC class I protein complex"/>
    <property type="evidence" value="ECO:0007669"/>
    <property type="project" value="UniProtKB-KW"/>
</dbReference>
<dbReference type="GO" id="GO:0042605">
    <property type="term" value="F:peptide antigen binding"/>
    <property type="evidence" value="ECO:0007669"/>
    <property type="project" value="TreeGrafter"/>
</dbReference>
<keyword evidence="2" id="KW-0490">MHC I</keyword>
<evidence type="ECO:0000256" key="1">
    <source>
        <dbReference type="ARBA" id="ARBA00004479"/>
    </source>
</evidence>
<dbReference type="GO" id="GO:0030670">
    <property type="term" value="C:phagocytic vesicle membrane"/>
    <property type="evidence" value="ECO:0007669"/>
    <property type="project" value="UniProtKB-ARBA"/>
</dbReference>
<feature type="domain" description="Immunoglobulin C1-set" evidence="7">
    <location>
        <begin position="123"/>
        <end position="176"/>
    </location>
</feature>
<comment type="subcellular location">
    <subcellularLocation>
        <location evidence="1">Membrane</location>
        <topology evidence="1">Single-pass type I membrane protein</topology>
    </subcellularLocation>
</comment>
<dbReference type="GO" id="GO:0002476">
    <property type="term" value="P:antigen processing and presentation of endogenous peptide antigen via MHC class Ib"/>
    <property type="evidence" value="ECO:0007669"/>
    <property type="project" value="TreeGrafter"/>
</dbReference>